<protein>
    <recommendedName>
        <fullName evidence="3">Phospholipase D-like domain-containing protein</fullName>
    </recommendedName>
</protein>
<dbReference type="EMBL" id="CAJZAI010000001">
    <property type="protein sequence ID" value="CAG9165004.1"/>
    <property type="molecule type" value="Genomic_DNA"/>
</dbReference>
<evidence type="ECO:0008006" key="3">
    <source>
        <dbReference type="Google" id="ProtNLM"/>
    </source>
</evidence>
<dbReference type="CDD" id="cd09117">
    <property type="entry name" value="PLDc_Bfil_DEXD_like"/>
    <property type="match status" value="1"/>
</dbReference>
<comment type="caution">
    <text evidence="1">The sequence shown here is derived from an EMBL/GenBank/DDBJ whole genome shotgun (WGS) entry which is preliminary data.</text>
</comment>
<dbReference type="Proteomes" id="UP000727654">
    <property type="component" value="Unassembled WGS sequence"/>
</dbReference>
<dbReference type="RefSeq" id="WP_224077882.1">
    <property type="nucleotide sequence ID" value="NZ_CAJZAI010000001.1"/>
</dbReference>
<accession>A0ABM8WCI8</accession>
<proteinExistence type="predicted"/>
<evidence type="ECO:0000313" key="2">
    <source>
        <dbReference type="Proteomes" id="UP000727654"/>
    </source>
</evidence>
<dbReference type="Gene3D" id="3.30.870.10">
    <property type="entry name" value="Endonuclease Chain A"/>
    <property type="match status" value="1"/>
</dbReference>
<reference evidence="1 2" key="1">
    <citation type="submission" date="2021-08" db="EMBL/GenBank/DDBJ databases">
        <authorList>
            <person name="Peeters C."/>
        </authorList>
    </citation>
    <scope>NUCLEOTIDE SEQUENCE [LARGE SCALE GENOMIC DNA]</scope>
    <source>
        <strain evidence="1 2">LMG 23992</strain>
    </source>
</reference>
<organism evidence="1 2">
    <name type="scientific">Cupriavidus laharis</name>
    <dbReference type="NCBI Taxonomy" id="151654"/>
    <lineage>
        <taxon>Bacteria</taxon>
        <taxon>Pseudomonadati</taxon>
        <taxon>Pseudomonadota</taxon>
        <taxon>Betaproteobacteria</taxon>
        <taxon>Burkholderiales</taxon>
        <taxon>Burkholderiaceae</taxon>
        <taxon>Cupriavidus</taxon>
    </lineage>
</organism>
<sequence>MKLIHGKDIQLALREVRPESIAVAYVGADWAQFIDSSMLREIVLSPTLGTNPTAVAEVAAHVGWENVHFLDNLHAKFYIGKESAAVGSFNLTANGLSAEGLEEAGFLVHERHTVDELHNVMESYKRQAMLAYSTVASKLARLSELRAMWDRAIKNRVIRADARDVDFGSYEFLAADEIYVCPLWGSVTYSEQIVSESVIEDCISFLESDKVSPDRWILCWHTRRDGFPDERHRPYWLHIDEIVPHGAVDTVYTKLAIQRTDRAPLPPPFDLTDAVVSALRSVLKSDRFPPLRGNVDPWSLNATLPYLQEFFVAMRSQLGGNPKSDNRLPRTR</sequence>
<evidence type="ECO:0000313" key="1">
    <source>
        <dbReference type="EMBL" id="CAG9165004.1"/>
    </source>
</evidence>
<gene>
    <name evidence="1" type="ORF">LMG23992_00150</name>
</gene>
<name>A0ABM8WCI8_9BURK</name>
<keyword evidence="2" id="KW-1185">Reference proteome</keyword>